<dbReference type="EMBL" id="LT598453">
    <property type="protein sequence ID" value="SCV04842.1"/>
    <property type="molecule type" value="Genomic_DNA"/>
</dbReference>
<feature type="region of interest" description="Disordered" evidence="3">
    <location>
        <begin position="140"/>
        <end position="215"/>
    </location>
</feature>
<reference evidence="5" key="1">
    <citation type="submission" date="2016-03" db="EMBL/GenBank/DDBJ databases">
        <authorList>
            <person name="Devillers Hugo."/>
        </authorList>
    </citation>
    <scope>NUCLEOTIDE SEQUENCE [LARGE SCALE GENOMIC DNA]</scope>
</reference>
<dbReference type="OrthoDB" id="263560at2759"/>
<sequence>MSSNFDALAFVEAEKDKANLAFTDDKQMARFELGVSMLVYKWEALDLAVQNGWGGPESAEKRDWVTAIIVDLFKTGRVVDVALIEETLLYAMMDEFETNVDDDSALPIAAQILEIYKQCDAQNFSNVEMLYEEWTEKQKSKQADREVQIGGDPWNPDVSDNENDDEDDEDESDQDHARLVQDDDGDVNMDDEKVEPVVDEDGFELVQKKNRRARN</sequence>
<evidence type="ECO:0000256" key="1">
    <source>
        <dbReference type="ARBA" id="ARBA00006524"/>
    </source>
</evidence>
<dbReference type="InterPro" id="IPR019398">
    <property type="entry name" value="Pre-rRNA_process_TSR2"/>
</dbReference>
<evidence type="ECO:0000256" key="3">
    <source>
        <dbReference type="SAM" id="MobiDB-lite"/>
    </source>
</evidence>
<comment type="similarity">
    <text evidence="1">Belongs to the TSR2 family.</text>
</comment>
<dbReference type="PANTHER" id="PTHR21250">
    <property type="entry name" value="PRE-RRNA-PROCESSING PROTEIN TSR2 HOMOLOG"/>
    <property type="match status" value="1"/>
</dbReference>
<keyword evidence="5" id="KW-1185">Reference proteome</keyword>
<keyword evidence="2" id="KW-0698">rRNA processing</keyword>
<protein>
    <submittedName>
        <fullName evidence="4">LANO_0G12882g1_1</fullName>
    </submittedName>
</protein>
<dbReference type="AlphaFoldDB" id="A0A1G4KJX3"/>
<gene>
    <name evidence="4" type="ORF">LANO_0G12882G</name>
</gene>
<evidence type="ECO:0000313" key="5">
    <source>
        <dbReference type="Proteomes" id="UP000189911"/>
    </source>
</evidence>
<dbReference type="Proteomes" id="UP000189911">
    <property type="component" value="Chromosome G"/>
</dbReference>
<organism evidence="4 5">
    <name type="scientific">Lachancea nothofagi CBS 11611</name>
    <dbReference type="NCBI Taxonomy" id="1266666"/>
    <lineage>
        <taxon>Eukaryota</taxon>
        <taxon>Fungi</taxon>
        <taxon>Dikarya</taxon>
        <taxon>Ascomycota</taxon>
        <taxon>Saccharomycotina</taxon>
        <taxon>Saccharomycetes</taxon>
        <taxon>Saccharomycetales</taxon>
        <taxon>Saccharomycetaceae</taxon>
        <taxon>Lachancea</taxon>
    </lineage>
</organism>
<proteinExistence type="inferred from homology"/>
<accession>A0A1G4KJX3</accession>
<evidence type="ECO:0000256" key="2">
    <source>
        <dbReference type="ARBA" id="ARBA00022552"/>
    </source>
</evidence>
<name>A0A1G4KJX3_9SACH</name>
<dbReference type="Pfam" id="PF10273">
    <property type="entry name" value="WGG"/>
    <property type="match status" value="1"/>
</dbReference>
<dbReference type="GO" id="GO:0006364">
    <property type="term" value="P:rRNA processing"/>
    <property type="evidence" value="ECO:0007669"/>
    <property type="project" value="UniProtKB-KW"/>
</dbReference>
<feature type="compositionally biased region" description="Acidic residues" evidence="3">
    <location>
        <begin position="159"/>
        <end position="173"/>
    </location>
</feature>
<evidence type="ECO:0000313" key="4">
    <source>
        <dbReference type="EMBL" id="SCV04842.1"/>
    </source>
</evidence>